<reference evidence="3 4" key="1">
    <citation type="submission" date="2015-12" db="EMBL/GenBank/DDBJ databases">
        <title>Draft genome sequence of Acidibacillus ferrooxidans ITV001, isolated from a chalcopyrite acid mine drainage site in Brazil.</title>
        <authorList>
            <person name="Dall'Agnol H."/>
            <person name="Nancucheo I."/>
            <person name="Johnson B."/>
            <person name="Oliveira R."/>
            <person name="Leite L."/>
            <person name="Pylro V."/>
            <person name="Nunes G.L."/>
            <person name="Tzotzos G."/>
            <person name="Fernandes G.R."/>
            <person name="Dutra J."/>
            <person name="Orellana S.C."/>
            <person name="Oliveira G."/>
        </authorList>
    </citation>
    <scope>NUCLEOTIDE SEQUENCE [LARGE SCALE GENOMIC DNA]</scope>
    <source>
        <strain evidence="4">ITV01</strain>
    </source>
</reference>
<feature type="domain" description="Big-1" evidence="2">
    <location>
        <begin position="523"/>
        <end position="612"/>
    </location>
</feature>
<dbReference type="InterPro" id="IPR008964">
    <property type="entry name" value="Invasin/intimin_cell_adhesion"/>
</dbReference>
<gene>
    <name evidence="3" type="ORF">ATW55_15155</name>
</gene>
<comment type="caution">
    <text evidence="3">The sequence shown here is derived from an EMBL/GenBank/DDBJ whole genome shotgun (WGS) entry which is preliminary data.</text>
</comment>
<dbReference type="Gene3D" id="2.60.40.10">
    <property type="entry name" value="Immunoglobulins"/>
    <property type="match status" value="2"/>
</dbReference>
<accession>A0A101XQU0</accession>
<sequence>MERETRMLLWTLFGIGVLTVAFLPAAWSSLNHQTATGVKSNANMAQVLWGQSQSVPPYVTGWAGDTSVPIIPGAVKPHVASISWDTSTWGPQLVITGYGFGNPPAPGKTSLTIADQSRGWVAGNASTYGVQPVITLWRNDRIVVSGFASYGESDMRNWSDGQGSWVFSPGDALSIQVTNPQTGSTGKEDVIYPVSAPTPTLTMNPIPVLVTGSQMTFSGQVTWNGQPLSGQAVNVFVTAGTLGGTAYTDDASEHVVYTDGNGHFSIPYSANTGGAITITVMADGVTLTKYATVLSPNLVVQVDVPTPNLSLPSGAVNTWNGNVTDFPFYAFSELPINMNFPYPAQSVTEGTNTLWNPDSAMNLWVVQNPNFPNGVQFDHTTVTTSSSGTAEISLLDALSNGWVDDFEVIYVNGKPVAMSNGSYGANALEFKGVPMFSSNTEQLPVQLHAGQNDIVIEGINTDGFNGASMQPAFMDLKMTDANGNLLASTADAAKWQSTGYIQATPSSWQAAATEYIFQEGSGQAVYQERTSTALVGQRYQVSGRLTSNGNPVANQALTLSTSGGSVSASEVTTDAQGDFSATFTAPHTPGTYDITATGAGTTASTRVTVTQNQLVSGPIMNGMPSQWTGNWASHMYLTHLPQGAQILATNGSQPTAAYFQYGNGQVLVDTQTVEYYYDNASWATTEWNNIIRDFIQPSKKPVLLLYGGANWGNNAQAVSSVRQAVPGAAVSSLNTPTIPNISQYGTIVVNAVQTAGFEQNLEQVMPQLDAWIQNGGTLIFDSTAQENILWRVGPDGISNVWDLAPENDLAGNVQ</sequence>
<dbReference type="OrthoDB" id="2369368at2"/>
<dbReference type="Proteomes" id="UP000053557">
    <property type="component" value="Unassembled WGS sequence"/>
</dbReference>
<dbReference type="InterPro" id="IPR013783">
    <property type="entry name" value="Ig-like_fold"/>
</dbReference>
<dbReference type="SUPFAM" id="SSF49373">
    <property type="entry name" value="Invasin/intimin cell-adhesion fragments"/>
    <property type="match status" value="2"/>
</dbReference>
<name>A0A101XQU0_9BACL</name>
<dbReference type="RefSeq" id="WP_067716051.1">
    <property type="nucleotide sequence ID" value="NZ_LPVJ01000035.1"/>
</dbReference>
<keyword evidence="4" id="KW-1185">Reference proteome</keyword>
<evidence type="ECO:0000259" key="2">
    <source>
        <dbReference type="PROSITE" id="PS51127"/>
    </source>
</evidence>
<evidence type="ECO:0000313" key="4">
    <source>
        <dbReference type="Proteomes" id="UP000053557"/>
    </source>
</evidence>
<organism evidence="3 4">
    <name type="scientific">Ferroacidibacillus organovorans</name>
    <dbReference type="NCBI Taxonomy" id="1765683"/>
    <lineage>
        <taxon>Bacteria</taxon>
        <taxon>Bacillati</taxon>
        <taxon>Bacillota</taxon>
        <taxon>Bacilli</taxon>
        <taxon>Bacillales</taxon>
        <taxon>Alicyclobacillaceae</taxon>
        <taxon>Ferroacidibacillus</taxon>
    </lineage>
</organism>
<dbReference type="PROSITE" id="PS51127">
    <property type="entry name" value="BIG1"/>
    <property type="match status" value="1"/>
</dbReference>
<dbReference type="Pfam" id="PF02369">
    <property type="entry name" value="Big_1"/>
    <property type="match status" value="1"/>
</dbReference>
<comment type="similarity">
    <text evidence="1">Belongs to the intimin/invasin family.</text>
</comment>
<dbReference type="EMBL" id="LPVJ01000035">
    <property type="protein sequence ID" value="KUO95831.1"/>
    <property type="molecule type" value="Genomic_DNA"/>
</dbReference>
<dbReference type="AlphaFoldDB" id="A0A101XQU0"/>
<protein>
    <recommendedName>
        <fullName evidence="2">Big-1 domain-containing protein</fullName>
    </recommendedName>
</protein>
<evidence type="ECO:0000256" key="1">
    <source>
        <dbReference type="ARBA" id="ARBA00010116"/>
    </source>
</evidence>
<dbReference type="InterPro" id="IPR003344">
    <property type="entry name" value="Big_1_dom"/>
</dbReference>
<evidence type="ECO:0000313" key="3">
    <source>
        <dbReference type="EMBL" id="KUO95831.1"/>
    </source>
</evidence>
<proteinExistence type="inferred from homology"/>